<organism evidence="1">
    <name type="scientific">marine sediment metagenome</name>
    <dbReference type="NCBI Taxonomy" id="412755"/>
    <lineage>
        <taxon>unclassified sequences</taxon>
        <taxon>metagenomes</taxon>
        <taxon>ecological metagenomes</taxon>
    </lineage>
</organism>
<reference evidence="1" key="1">
    <citation type="journal article" date="2014" name="Front. Microbiol.">
        <title>High frequency of phylogenetically diverse reductive dehalogenase-homologous genes in deep subseafloor sedimentary metagenomes.</title>
        <authorList>
            <person name="Kawai M."/>
            <person name="Futagami T."/>
            <person name="Toyoda A."/>
            <person name="Takaki Y."/>
            <person name="Nishi S."/>
            <person name="Hori S."/>
            <person name="Arai W."/>
            <person name="Tsubouchi T."/>
            <person name="Morono Y."/>
            <person name="Uchiyama I."/>
            <person name="Ito T."/>
            <person name="Fujiyama A."/>
            <person name="Inagaki F."/>
            <person name="Takami H."/>
        </authorList>
    </citation>
    <scope>NUCLEOTIDE SEQUENCE</scope>
    <source>
        <strain evidence="1">Expedition CK06-06</strain>
    </source>
</reference>
<evidence type="ECO:0000313" key="1">
    <source>
        <dbReference type="EMBL" id="GAG77596.1"/>
    </source>
</evidence>
<gene>
    <name evidence="1" type="ORF">S01H4_31082</name>
</gene>
<dbReference type="AlphaFoldDB" id="X1BZN0"/>
<feature type="non-terminal residue" evidence="1">
    <location>
        <position position="1"/>
    </location>
</feature>
<comment type="caution">
    <text evidence="1">The sequence shown here is derived from an EMBL/GenBank/DDBJ whole genome shotgun (WGS) entry which is preliminary data.</text>
</comment>
<evidence type="ECO:0008006" key="2">
    <source>
        <dbReference type="Google" id="ProtNLM"/>
    </source>
</evidence>
<name>X1BZN0_9ZZZZ</name>
<accession>X1BZN0</accession>
<dbReference type="EMBL" id="BART01016107">
    <property type="protein sequence ID" value="GAG77596.1"/>
    <property type="molecule type" value="Genomic_DNA"/>
</dbReference>
<protein>
    <recommendedName>
        <fullName evidence="2">Alpha galactosidase C-terminal beta sandwich domain-containing protein</fullName>
    </recommendedName>
</protein>
<sequence length="68" mass="7887">AHLVVYNWDRADELEVRTKPFLKNSDSYRIMDPQDFFGSHVAQGRCKSDTIRIPVKDEFGVFVVLKSN</sequence>
<proteinExistence type="predicted"/>